<accession>A0A8J2JSG8</accession>
<dbReference type="EMBL" id="CAJVCH010105210">
    <property type="protein sequence ID" value="CAG7724047.1"/>
    <property type="molecule type" value="Genomic_DNA"/>
</dbReference>
<name>A0A8J2JSG8_9HEXA</name>
<comment type="caution">
    <text evidence="1">The sequence shown here is derived from an EMBL/GenBank/DDBJ whole genome shotgun (WGS) entry which is preliminary data.</text>
</comment>
<reference evidence="1" key="1">
    <citation type="submission" date="2021-06" db="EMBL/GenBank/DDBJ databases">
        <authorList>
            <person name="Hodson N. C."/>
            <person name="Mongue J. A."/>
            <person name="Jaron S. K."/>
        </authorList>
    </citation>
    <scope>NUCLEOTIDE SEQUENCE</scope>
</reference>
<dbReference type="AlphaFoldDB" id="A0A8J2JSG8"/>
<feature type="non-terminal residue" evidence="1">
    <location>
        <position position="1"/>
    </location>
</feature>
<evidence type="ECO:0000313" key="1">
    <source>
        <dbReference type="EMBL" id="CAG7724047.1"/>
    </source>
</evidence>
<proteinExistence type="predicted"/>
<protein>
    <submittedName>
        <fullName evidence="1">Uncharacterized protein</fullName>
    </submittedName>
</protein>
<evidence type="ECO:0000313" key="2">
    <source>
        <dbReference type="Proteomes" id="UP000708208"/>
    </source>
</evidence>
<sequence length="28" mass="2941">LKQSSVGQWPKLVAGDLLSVPRSGFAAE</sequence>
<organism evidence="1 2">
    <name type="scientific">Allacma fusca</name>
    <dbReference type="NCBI Taxonomy" id="39272"/>
    <lineage>
        <taxon>Eukaryota</taxon>
        <taxon>Metazoa</taxon>
        <taxon>Ecdysozoa</taxon>
        <taxon>Arthropoda</taxon>
        <taxon>Hexapoda</taxon>
        <taxon>Collembola</taxon>
        <taxon>Symphypleona</taxon>
        <taxon>Sminthuridae</taxon>
        <taxon>Allacma</taxon>
    </lineage>
</organism>
<keyword evidence="2" id="KW-1185">Reference proteome</keyword>
<dbReference type="Proteomes" id="UP000708208">
    <property type="component" value="Unassembled WGS sequence"/>
</dbReference>
<gene>
    <name evidence="1" type="ORF">AFUS01_LOCUS13091</name>
</gene>